<proteinExistence type="predicted"/>
<organism evidence="1">
    <name type="scientific">viral metagenome</name>
    <dbReference type="NCBI Taxonomy" id="1070528"/>
    <lineage>
        <taxon>unclassified sequences</taxon>
        <taxon>metagenomes</taxon>
        <taxon>organismal metagenomes</taxon>
    </lineage>
</organism>
<name>A0A6C0JJW0_9ZZZZ</name>
<evidence type="ECO:0000313" key="1">
    <source>
        <dbReference type="EMBL" id="QHU06075.1"/>
    </source>
</evidence>
<protein>
    <submittedName>
        <fullName evidence="1">Uncharacterized protein</fullName>
    </submittedName>
</protein>
<sequence>MSTFIETSIDEDEWETAVLNFKLPITEVSPVTTASVSPIPSDTEADEPIKQKKNIKNPYAKYPYFIASVKGTVAKALFPKAEHPLGSLKDSLKTPYGLTNFMSEVRNNYIKPLFYVLKSTAYFNPITKTRVPPKKSERVDPNLAFVALGDQVKVYKLFGFQGHVGSKKTDEDSKRAELLDYLKYILYDTNTFINFIQILLQHLFVEVDETDISRTCDIIRQQSEYEQKSYGLPEKWFHDAKWKKLTYVYGGSTIDNIGGGDGGFSLEMMQCMKKTAAFQV</sequence>
<dbReference type="AlphaFoldDB" id="A0A6C0JJW0"/>
<accession>A0A6C0JJW0</accession>
<dbReference type="EMBL" id="MN740430">
    <property type="protein sequence ID" value="QHU06075.1"/>
    <property type="molecule type" value="Genomic_DNA"/>
</dbReference>
<reference evidence="1" key="1">
    <citation type="journal article" date="2020" name="Nature">
        <title>Giant virus diversity and host interactions through global metagenomics.</title>
        <authorList>
            <person name="Schulz F."/>
            <person name="Roux S."/>
            <person name="Paez-Espino D."/>
            <person name="Jungbluth S."/>
            <person name="Walsh D.A."/>
            <person name="Denef V.J."/>
            <person name="McMahon K.D."/>
            <person name="Konstantinidis K.T."/>
            <person name="Eloe-Fadrosh E.A."/>
            <person name="Kyrpides N.C."/>
            <person name="Woyke T."/>
        </authorList>
    </citation>
    <scope>NUCLEOTIDE SEQUENCE</scope>
    <source>
        <strain evidence="1">GVMAG-M-3300027747-57</strain>
    </source>
</reference>